<dbReference type="SUPFAM" id="SSF143100">
    <property type="entry name" value="TTHA1013/TTHA0281-like"/>
    <property type="match status" value="1"/>
</dbReference>
<evidence type="ECO:0000313" key="2">
    <source>
        <dbReference type="EMBL" id="VFJ99943.1"/>
    </source>
</evidence>
<dbReference type="InterPro" id="IPR035069">
    <property type="entry name" value="TTHA1013/TTHA0281-like"/>
</dbReference>
<dbReference type="EMBL" id="CAADFG010000177">
    <property type="protein sequence ID" value="VFJ99943.1"/>
    <property type="molecule type" value="Genomic_DNA"/>
</dbReference>
<name>A0A450V575_9GAMM</name>
<reference evidence="2" key="1">
    <citation type="submission" date="2019-02" db="EMBL/GenBank/DDBJ databases">
        <authorList>
            <person name="Gruber-Vodicka R. H."/>
            <person name="Seah K. B. B."/>
        </authorList>
    </citation>
    <scope>NUCLEOTIDE SEQUENCE</scope>
    <source>
        <strain evidence="2">BECK_SA2B15</strain>
        <strain evidence="1">BECK_SA2B20</strain>
    </source>
</reference>
<protein>
    <recommendedName>
        <fullName evidence="3">Type II toxin-antitoxin system HicB family antitoxin</fullName>
    </recommendedName>
</protein>
<gene>
    <name evidence="2" type="ORF">BECKH772A_GA0070896_101772</name>
    <name evidence="1" type="ORF">BECKH772B_GA0070898_1001821</name>
</gene>
<proteinExistence type="predicted"/>
<organism evidence="2">
    <name type="scientific">Candidatus Kentrum eta</name>
    <dbReference type="NCBI Taxonomy" id="2126337"/>
    <lineage>
        <taxon>Bacteria</taxon>
        <taxon>Pseudomonadati</taxon>
        <taxon>Pseudomonadota</taxon>
        <taxon>Gammaproteobacteria</taxon>
        <taxon>Candidatus Kentrum</taxon>
    </lineage>
</organism>
<dbReference type="AlphaFoldDB" id="A0A450V575"/>
<sequence length="72" mass="8277">MNTEYTAVVKQDGKWWIGWIQEVPGVNCQEETYEALKETLRITLKEALEFNRQDALALAGSDYREDRISIAA</sequence>
<accession>A0A450V575</accession>
<dbReference type="EMBL" id="CAADFI010000018">
    <property type="protein sequence ID" value="VFJ91494.1"/>
    <property type="molecule type" value="Genomic_DNA"/>
</dbReference>
<evidence type="ECO:0000313" key="1">
    <source>
        <dbReference type="EMBL" id="VFJ91494.1"/>
    </source>
</evidence>
<evidence type="ECO:0008006" key="3">
    <source>
        <dbReference type="Google" id="ProtNLM"/>
    </source>
</evidence>
<dbReference type="Gene3D" id="3.30.160.250">
    <property type="match status" value="1"/>
</dbReference>